<dbReference type="InterPro" id="IPR017900">
    <property type="entry name" value="4Fe4S_Fe_S_CS"/>
</dbReference>
<keyword evidence="2" id="KW-0408">Iron</keyword>
<dbReference type="PROSITE" id="PS51379">
    <property type="entry name" value="4FE4S_FER_2"/>
    <property type="match status" value="2"/>
</dbReference>
<evidence type="ECO:0000256" key="2">
    <source>
        <dbReference type="ARBA" id="ARBA00023004"/>
    </source>
</evidence>
<protein>
    <submittedName>
        <fullName evidence="5">NAD(P)H-quinone oxidoreductase subunit I, chloroplastic</fullName>
        <ecNumber evidence="5">1.6.5.11</ecNumber>
    </submittedName>
</protein>
<evidence type="ECO:0000256" key="1">
    <source>
        <dbReference type="ARBA" id="ARBA00022723"/>
    </source>
</evidence>
<keyword evidence="5" id="KW-0560">Oxidoreductase</keyword>
<evidence type="ECO:0000313" key="5">
    <source>
        <dbReference type="EMBL" id="QDR81543.1"/>
    </source>
</evidence>
<dbReference type="RefSeq" id="WP_144351024.1">
    <property type="nucleotide sequence ID" value="NZ_CP036259.1"/>
</dbReference>
<dbReference type="Gene3D" id="3.30.70.20">
    <property type="match status" value="1"/>
</dbReference>
<accession>A0A517DW46</accession>
<proteinExistence type="predicted"/>
<evidence type="ECO:0000256" key="3">
    <source>
        <dbReference type="ARBA" id="ARBA00023014"/>
    </source>
</evidence>
<dbReference type="PROSITE" id="PS00198">
    <property type="entry name" value="4FE4S_FER_1"/>
    <property type="match status" value="1"/>
</dbReference>
<organism evidence="5 6">
    <name type="scientific">Sporomusa termitida</name>
    <dbReference type="NCBI Taxonomy" id="2377"/>
    <lineage>
        <taxon>Bacteria</taxon>
        <taxon>Bacillati</taxon>
        <taxon>Bacillota</taxon>
        <taxon>Negativicutes</taxon>
        <taxon>Selenomonadales</taxon>
        <taxon>Sporomusaceae</taxon>
        <taxon>Sporomusa</taxon>
    </lineage>
</organism>
<gene>
    <name evidence="5" type="primary">ndhI_5</name>
    <name evidence="5" type="ORF">SPTER_29290</name>
</gene>
<keyword evidence="3" id="KW-0411">Iron-sulfur</keyword>
<evidence type="ECO:0000259" key="4">
    <source>
        <dbReference type="PROSITE" id="PS51379"/>
    </source>
</evidence>
<dbReference type="InterPro" id="IPR017896">
    <property type="entry name" value="4Fe4S_Fe-S-bd"/>
</dbReference>
<keyword evidence="1" id="KW-0479">Metal-binding</keyword>
<dbReference type="AlphaFoldDB" id="A0A517DW46"/>
<dbReference type="Pfam" id="PF12838">
    <property type="entry name" value="Fer4_7"/>
    <property type="match status" value="1"/>
</dbReference>
<evidence type="ECO:0000313" key="6">
    <source>
        <dbReference type="Proteomes" id="UP000320776"/>
    </source>
</evidence>
<dbReference type="GO" id="GO:0016491">
    <property type="term" value="F:oxidoreductase activity"/>
    <property type="evidence" value="ECO:0007669"/>
    <property type="project" value="UniProtKB-KW"/>
</dbReference>
<sequence length="70" mass="7664">MAGNSVGVNTKWCKSCGICVAYCPKKVFALTEKKKLIIDKEDECVACKMCEYRCPDLAITITGKENQANG</sequence>
<dbReference type="OrthoDB" id="1683619at2"/>
<dbReference type="GO" id="GO:0046872">
    <property type="term" value="F:metal ion binding"/>
    <property type="evidence" value="ECO:0007669"/>
    <property type="project" value="UniProtKB-KW"/>
</dbReference>
<name>A0A517DW46_9FIRM</name>
<dbReference type="KEGG" id="sted:SPTER_29290"/>
<dbReference type="GO" id="GO:0051536">
    <property type="term" value="F:iron-sulfur cluster binding"/>
    <property type="evidence" value="ECO:0007669"/>
    <property type="project" value="UniProtKB-KW"/>
</dbReference>
<dbReference type="EMBL" id="CP036259">
    <property type="protein sequence ID" value="QDR81543.1"/>
    <property type="molecule type" value="Genomic_DNA"/>
</dbReference>
<dbReference type="Proteomes" id="UP000320776">
    <property type="component" value="Chromosome"/>
</dbReference>
<reference evidence="5 6" key="1">
    <citation type="submission" date="2019-02" db="EMBL/GenBank/DDBJ databases">
        <title>Closed genome of Sporomusa termitida DSM 4440.</title>
        <authorList>
            <person name="Poehlein A."/>
            <person name="Daniel R."/>
        </authorList>
    </citation>
    <scope>NUCLEOTIDE SEQUENCE [LARGE SCALE GENOMIC DNA]</scope>
    <source>
        <strain evidence="5 6">DSM 4440</strain>
    </source>
</reference>
<dbReference type="SUPFAM" id="SSF54862">
    <property type="entry name" value="4Fe-4S ferredoxins"/>
    <property type="match status" value="1"/>
</dbReference>
<dbReference type="PANTHER" id="PTHR43122">
    <property type="entry name" value="FERREDOXIN SUBUNIT OF PYRUVATE:FLAVODOXIN OXIDOREDUCTASE-RELATED"/>
    <property type="match status" value="1"/>
</dbReference>
<feature type="domain" description="4Fe-4S ferredoxin-type" evidence="4">
    <location>
        <begin position="4"/>
        <end position="33"/>
    </location>
</feature>
<dbReference type="EC" id="1.6.5.11" evidence="5"/>
<dbReference type="PANTHER" id="PTHR43122:SF1">
    <property type="entry name" value="IRON-SULFUR-BINDING PROTEIN"/>
    <property type="match status" value="1"/>
</dbReference>
<keyword evidence="6" id="KW-1185">Reference proteome</keyword>
<feature type="domain" description="4Fe-4S ferredoxin-type" evidence="4">
    <location>
        <begin position="34"/>
        <end position="64"/>
    </location>
</feature>